<gene>
    <name evidence="2" type="ORF">A1sIA79_04830</name>
</gene>
<dbReference type="RefSeq" id="WP_095675087.1">
    <property type="nucleotide sequence ID" value="NZ_CP016774.1"/>
</dbReference>
<sequence>MAPRKQKNTRFILSISLFIAALLASFLMSVAANQKEKYWVASRPIASGTSIESTDLNLISVTLGSARGRYVSADIDPTGLISRRIIAAGELIEVDALTNQSISARQKQVSLSMRAVDIPSQVGVGEIVSLYQLHDEKNGESLQAPTFILGSVFVVSIDRKGSNFGGEVAMTVSVAGEFIADVLAATTSGRLVAVQTHG</sequence>
<keyword evidence="3" id="KW-1185">Reference proteome</keyword>
<name>A0ABM6MF37_9ACTN</name>
<reference evidence="2 3" key="1">
    <citation type="submission" date="2016-07" db="EMBL/GenBank/DDBJ databases">
        <title>High microdiversification within the ubiquitous acI lineage of Actinobacteria.</title>
        <authorList>
            <person name="Neuenschwander S.M."/>
            <person name="Salcher M."/>
            <person name="Ghai R."/>
            <person name="Pernthaler J."/>
        </authorList>
    </citation>
    <scope>NUCLEOTIDE SEQUENCE [LARGE SCALE GENOMIC DNA]</scope>
    <source>
        <strain evidence="2">MMS-IA-79</strain>
    </source>
</reference>
<dbReference type="EMBL" id="CP016774">
    <property type="protein sequence ID" value="ASY17534.1"/>
    <property type="molecule type" value="Genomic_DNA"/>
</dbReference>
<evidence type="ECO:0000313" key="2">
    <source>
        <dbReference type="EMBL" id="ASY17534.1"/>
    </source>
</evidence>
<feature type="domain" description="Flagella basal body P-ring formation protein FlgA SAF" evidence="1">
    <location>
        <begin position="37"/>
        <end position="114"/>
    </location>
</feature>
<dbReference type="Proteomes" id="UP000217177">
    <property type="component" value="Chromosome"/>
</dbReference>
<dbReference type="Pfam" id="PF13144">
    <property type="entry name" value="ChapFlgA"/>
    <property type="match status" value="1"/>
</dbReference>
<protein>
    <submittedName>
        <fullName evidence="2">SAF superfamily protein</fullName>
    </submittedName>
</protein>
<evidence type="ECO:0000313" key="3">
    <source>
        <dbReference type="Proteomes" id="UP000217177"/>
    </source>
</evidence>
<dbReference type="InterPro" id="IPR017585">
    <property type="entry name" value="SAF_FlgA"/>
</dbReference>
<evidence type="ECO:0000259" key="1">
    <source>
        <dbReference type="Pfam" id="PF13144"/>
    </source>
</evidence>
<dbReference type="Gene3D" id="3.90.1210.10">
    <property type="entry name" value="Antifreeze-like/N-acetylneuraminic acid synthase C-terminal domain"/>
    <property type="match status" value="1"/>
</dbReference>
<dbReference type="CDD" id="cd11614">
    <property type="entry name" value="SAF_CpaB_FlgA_like"/>
    <property type="match status" value="1"/>
</dbReference>
<organism evidence="2 3">
    <name type="scientific">Candidatus Planktophila versatilis</name>
    <dbReference type="NCBI Taxonomy" id="1884905"/>
    <lineage>
        <taxon>Bacteria</taxon>
        <taxon>Bacillati</taxon>
        <taxon>Actinomycetota</taxon>
        <taxon>Actinomycetes</taxon>
        <taxon>Candidatus Nanopelagicales</taxon>
        <taxon>Candidatus Nanopelagicaceae</taxon>
        <taxon>Candidatus Planktophila</taxon>
    </lineage>
</organism>
<proteinExistence type="predicted"/>
<accession>A0ABM6MF37</accession>